<evidence type="ECO:0000256" key="1">
    <source>
        <dbReference type="ARBA" id="ARBA00004651"/>
    </source>
</evidence>
<evidence type="ECO:0000256" key="4">
    <source>
        <dbReference type="ARBA" id="ARBA00022692"/>
    </source>
</evidence>
<dbReference type="Proteomes" id="UP001139344">
    <property type="component" value="Unassembled WGS sequence"/>
</dbReference>
<dbReference type="InterPro" id="IPR051907">
    <property type="entry name" value="DoxX-like_oxidoreductase"/>
</dbReference>
<accession>A0A9X1UXW6</accession>
<evidence type="ECO:0000313" key="8">
    <source>
        <dbReference type="EMBL" id="MCG9972412.1"/>
    </source>
</evidence>
<comment type="similarity">
    <text evidence="2">Belongs to the DoxX family.</text>
</comment>
<reference evidence="8" key="1">
    <citation type="submission" date="2021-12" db="EMBL/GenBank/DDBJ databases">
        <title>Description of Gramella crocea sp. nov., a new bacterium isolated from activated sludge.</title>
        <authorList>
            <person name="Zhang X."/>
        </authorList>
    </citation>
    <scope>NUCLEOTIDE SEQUENCE</scope>
    <source>
        <strain evidence="8">YB25</strain>
    </source>
</reference>
<dbReference type="PANTHER" id="PTHR33452:SF1">
    <property type="entry name" value="INNER MEMBRANE PROTEIN YPHA-RELATED"/>
    <property type="match status" value="1"/>
</dbReference>
<comment type="subcellular location">
    <subcellularLocation>
        <location evidence="1">Cell membrane</location>
        <topology evidence="1">Multi-pass membrane protein</topology>
    </subcellularLocation>
</comment>
<dbReference type="PANTHER" id="PTHR33452">
    <property type="entry name" value="OXIDOREDUCTASE CATD-RELATED"/>
    <property type="match status" value="1"/>
</dbReference>
<protein>
    <submittedName>
        <fullName evidence="8">DoxX family protein</fullName>
    </submittedName>
</protein>
<evidence type="ECO:0000256" key="6">
    <source>
        <dbReference type="ARBA" id="ARBA00023136"/>
    </source>
</evidence>
<organism evidence="8 9">
    <name type="scientific">Christiangramia crocea</name>
    <dbReference type="NCBI Taxonomy" id="2904124"/>
    <lineage>
        <taxon>Bacteria</taxon>
        <taxon>Pseudomonadati</taxon>
        <taxon>Bacteroidota</taxon>
        <taxon>Flavobacteriia</taxon>
        <taxon>Flavobacteriales</taxon>
        <taxon>Flavobacteriaceae</taxon>
        <taxon>Christiangramia</taxon>
    </lineage>
</organism>
<dbReference type="EMBL" id="JAJSON010000025">
    <property type="protein sequence ID" value="MCG9972412.1"/>
    <property type="molecule type" value="Genomic_DNA"/>
</dbReference>
<evidence type="ECO:0000313" key="9">
    <source>
        <dbReference type="Proteomes" id="UP001139344"/>
    </source>
</evidence>
<evidence type="ECO:0000256" key="7">
    <source>
        <dbReference type="SAM" id="Phobius"/>
    </source>
</evidence>
<dbReference type="RefSeq" id="WP_240099644.1">
    <property type="nucleotide sequence ID" value="NZ_JAJSON010000025.1"/>
</dbReference>
<keyword evidence="9" id="KW-1185">Reference proteome</keyword>
<keyword evidence="6 7" id="KW-0472">Membrane</keyword>
<comment type="caution">
    <text evidence="8">The sequence shown here is derived from an EMBL/GenBank/DDBJ whole genome shotgun (WGS) entry which is preliminary data.</text>
</comment>
<gene>
    <name evidence="8" type="ORF">LU635_12250</name>
</gene>
<keyword evidence="3" id="KW-1003">Cell membrane</keyword>
<feature type="transmembrane region" description="Helical" evidence="7">
    <location>
        <begin position="112"/>
        <end position="130"/>
    </location>
</feature>
<dbReference type="InterPro" id="IPR032808">
    <property type="entry name" value="DoxX"/>
</dbReference>
<sequence>MKNTYTTNLDLRGLDFGLLIFRIAIAGLMLTHGFPKFTRFFGTEEITFGDPLGFGETFTFTFAVFAEFFCSVLIIFGFLTRIAAIPLIITMGVAALVVHIPDGFAKQELPLLYMFGFILLLFSGPGKYSLDFFLSKRKK</sequence>
<keyword evidence="4 7" id="KW-0812">Transmembrane</keyword>
<name>A0A9X1UXW6_9FLAO</name>
<proteinExistence type="inferred from homology"/>
<feature type="transmembrane region" description="Helical" evidence="7">
    <location>
        <begin position="54"/>
        <end position="76"/>
    </location>
</feature>
<dbReference type="Pfam" id="PF07681">
    <property type="entry name" value="DoxX"/>
    <property type="match status" value="1"/>
</dbReference>
<keyword evidence="5 7" id="KW-1133">Transmembrane helix</keyword>
<evidence type="ECO:0000256" key="3">
    <source>
        <dbReference type="ARBA" id="ARBA00022475"/>
    </source>
</evidence>
<evidence type="ECO:0000256" key="2">
    <source>
        <dbReference type="ARBA" id="ARBA00006679"/>
    </source>
</evidence>
<dbReference type="GO" id="GO:0005886">
    <property type="term" value="C:plasma membrane"/>
    <property type="evidence" value="ECO:0007669"/>
    <property type="project" value="UniProtKB-SubCell"/>
</dbReference>
<dbReference type="AlphaFoldDB" id="A0A9X1UXW6"/>
<feature type="transmembrane region" description="Helical" evidence="7">
    <location>
        <begin position="12"/>
        <end position="34"/>
    </location>
</feature>
<feature type="transmembrane region" description="Helical" evidence="7">
    <location>
        <begin position="83"/>
        <end position="100"/>
    </location>
</feature>
<evidence type="ECO:0000256" key="5">
    <source>
        <dbReference type="ARBA" id="ARBA00022989"/>
    </source>
</evidence>